<keyword evidence="7" id="KW-0479">Metal-binding</keyword>
<keyword evidence="4" id="KW-0489">Methyltransferase</keyword>
<dbReference type="SUPFAM" id="SSF53335">
    <property type="entry name" value="S-adenosyl-L-methionine-dependent methyltransferases"/>
    <property type="match status" value="1"/>
</dbReference>
<keyword evidence="8" id="KW-0460">Magnesium</keyword>
<dbReference type="EMBL" id="CAJZBQ010000058">
    <property type="protein sequence ID" value="CAG9334606.1"/>
    <property type="molecule type" value="Genomic_DNA"/>
</dbReference>
<name>A0AAU9KA93_9CILI</name>
<keyword evidence="9" id="KW-0694">RNA-binding</keyword>
<dbReference type="GO" id="GO:0046872">
    <property type="term" value="F:metal ion binding"/>
    <property type="evidence" value="ECO:0007669"/>
    <property type="project" value="UniProtKB-KW"/>
</dbReference>
<dbReference type="GO" id="GO:0030422">
    <property type="term" value="P:siRNA processing"/>
    <property type="evidence" value="ECO:0007669"/>
    <property type="project" value="TreeGrafter"/>
</dbReference>
<dbReference type="GO" id="GO:0001510">
    <property type="term" value="P:RNA methylation"/>
    <property type="evidence" value="ECO:0007669"/>
    <property type="project" value="InterPro"/>
</dbReference>
<dbReference type="CDD" id="cd02440">
    <property type="entry name" value="AdoMet_MTases"/>
    <property type="match status" value="1"/>
</dbReference>
<evidence type="ECO:0000256" key="2">
    <source>
        <dbReference type="ARBA" id="ARBA00009026"/>
    </source>
</evidence>
<protein>
    <recommendedName>
        <fullName evidence="3">Small RNA 2'-O-methyltransferase</fullName>
        <ecNumber evidence="11">2.1.1.386</ecNumber>
    </recommendedName>
</protein>
<keyword evidence="5" id="KW-0808">Transferase</keyword>
<dbReference type="AlphaFoldDB" id="A0AAU9KA93"/>
<dbReference type="InterPro" id="IPR026610">
    <property type="entry name" value="Hen1"/>
</dbReference>
<comment type="cofactor">
    <cofactor evidence="1">
        <name>Mg(2+)</name>
        <dbReference type="ChEBI" id="CHEBI:18420"/>
    </cofactor>
</comment>
<evidence type="ECO:0000256" key="12">
    <source>
        <dbReference type="ARBA" id="ARBA00048418"/>
    </source>
</evidence>
<evidence type="ECO:0000256" key="1">
    <source>
        <dbReference type="ARBA" id="ARBA00001946"/>
    </source>
</evidence>
<evidence type="ECO:0000256" key="4">
    <source>
        <dbReference type="ARBA" id="ARBA00022603"/>
    </source>
</evidence>
<dbReference type="GO" id="GO:0005737">
    <property type="term" value="C:cytoplasm"/>
    <property type="evidence" value="ECO:0007669"/>
    <property type="project" value="TreeGrafter"/>
</dbReference>
<organism evidence="13 14">
    <name type="scientific">Blepharisma stoltei</name>
    <dbReference type="NCBI Taxonomy" id="1481888"/>
    <lineage>
        <taxon>Eukaryota</taxon>
        <taxon>Sar</taxon>
        <taxon>Alveolata</taxon>
        <taxon>Ciliophora</taxon>
        <taxon>Postciliodesmatophora</taxon>
        <taxon>Heterotrichea</taxon>
        <taxon>Heterotrichida</taxon>
        <taxon>Blepharismidae</taxon>
        <taxon>Blepharisma</taxon>
    </lineage>
</organism>
<dbReference type="GO" id="GO:0005634">
    <property type="term" value="C:nucleus"/>
    <property type="evidence" value="ECO:0007669"/>
    <property type="project" value="TreeGrafter"/>
</dbReference>
<reference evidence="13" key="1">
    <citation type="submission" date="2021-09" db="EMBL/GenBank/DDBJ databases">
        <authorList>
            <consortium name="AG Swart"/>
            <person name="Singh M."/>
            <person name="Singh A."/>
            <person name="Seah K."/>
            <person name="Emmerich C."/>
        </authorList>
    </citation>
    <scope>NUCLEOTIDE SEQUENCE</scope>
    <source>
        <strain evidence="13">ATCC30299</strain>
    </source>
</reference>
<proteinExistence type="inferred from homology"/>
<sequence length="356" mass="41756">MEDYSDFSDDPDPKTAIDDNLQGISFSPPLWEQRLDKFREILFSLKVVEVCDLGCGSGKLISQLCRCKGPRRIYGVDIDKFSLEEAAEECRPNMADFHFPRKHELKVSLFHGSILDPCELIPYQIQCVTLGEVIEHIYPESVPILTENIFKYIYPKYAIVSTPNREFNVYFPDPKHMRNYDHKFEWTRKEFEEWSHKVCKEYGYEVEFTGVGFPIGYQDHGFCTQFAVFRKQKFSYEKRPCSVKKGQFTNYEEFLYEIQKYDDFKSKFINSLYYSCNLAKSWNYLGNEDPIPLTEVFRVPTICVLCDGSLNRLRELILLYKNCGSYDFIYSQAYDTLTLVLSSDESSDYSSENEDI</sequence>
<dbReference type="EC" id="2.1.1.386" evidence="11"/>
<evidence type="ECO:0000256" key="7">
    <source>
        <dbReference type="ARBA" id="ARBA00022723"/>
    </source>
</evidence>
<dbReference type="GO" id="GO:0090486">
    <property type="term" value="F:small RNA 2'-O-methyltransferase activity"/>
    <property type="evidence" value="ECO:0007669"/>
    <property type="project" value="UniProtKB-EC"/>
</dbReference>
<keyword evidence="14" id="KW-1185">Reference proteome</keyword>
<evidence type="ECO:0000256" key="3">
    <source>
        <dbReference type="ARBA" id="ARBA00021330"/>
    </source>
</evidence>
<dbReference type="Gene3D" id="3.40.50.150">
    <property type="entry name" value="Vaccinia Virus protein VP39"/>
    <property type="match status" value="1"/>
</dbReference>
<evidence type="ECO:0000256" key="5">
    <source>
        <dbReference type="ARBA" id="ARBA00022679"/>
    </source>
</evidence>
<dbReference type="Pfam" id="PF13489">
    <property type="entry name" value="Methyltransf_23"/>
    <property type="match status" value="1"/>
</dbReference>
<dbReference type="PANTHER" id="PTHR21404">
    <property type="entry name" value="HEN1"/>
    <property type="match status" value="1"/>
</dbReference>
<comment type="caution">
    <text evidence="13">The sequence shown here is derived from an EMBL/GenBank/DDBJ whole genome shotgun (WGS) entry which is preliminary data.</text>
</comment>
<evidence type="ECO:0000313" key="13">
    <source>
        <dbReference type="EMBL" id="CAG9334606.1"/>
    </source>
</evidence>
<keyword evidence="10" id="KW-0943">RNA-mediated gene silencing</keyword>
<evidence type="ECO:0000256" key="11">
    <source>
        <dbReference type="ARBA" id="ARBA00035025"/>
    </source>
</evidence>
<gene>
    <name evidence="13" type="ORF">BSTOLATCC_MIC61218</name>
</gene>
<evidence type="ECO:0000256" key="6">
    <source>
        <dbReference type="ARBA" id="ARBA00022691"/>
    </source>
</evidence>
<evidence type="ECO:0000256" key="10">
    <source>
        <dbReference type="ARBA" id="ARBA00023158"/>
    </source>
</evidence>
<evidence type="ECO:0000256" key="8">
    <source>
        <dbReference type="ARBA" id="ARBA00022842"/>
    </source>
</evidence>
<dbReference type="GO" id="GO:0003723">
    <property type="term" value="F:RNA binding"/>
    <property type="evidence" value="ECO:0007669"/>
    <property type="project" value="UniProtKB-KW"/>
</dbReference>
<evidence type="ECO:0000313" key="14">
    <source>
        <dbReference type="Proteomes" id="UP001162131"/>
    </source>
</evidence>
<dbReference type="PANTHER" id="PTHR21404:SF3">
    <property type="entry name" value="SMALL RNA 2'-O-METHYLTRANSFERASE"/>
    <property type="match status" value="1"/>
</dbReference>
<accession>A0AAU9KA93</accession>
<keyword evidence="6" id="KW-0949">S-adenosyl-L-methionine</keyword>
<dbReference type="Proteomes" id="UP001162131">
    <property type="component" value="Unassembled WGS sequence"/>
</dbReference>
<comment type="similarity">
    <text evidence="2">Belongs to the methyltransferase superfamily. HEN1 family.</text>
</comment>
<dbReference type="InterPro" id="IPR029063">
    <property type="entry name" value="SAM-dependent_MTases_sf"/>
</dbReference>
<evidence type="ECO:0000256" key="9">
    <source>
        <dbReference type="ARBA" id="ARBA00022884"/>
    </source>
</evidence>
<comment type="catalytic activity">
    <reaction evidence="12">
        <text>small RNA 3'-end nucleotide + S-adenosyl-L-methionine = small RNA 3'-end 2'-O-methylnucleotide + S-adenosyl-L-homocysteine + H(+)</text>
        <dbReference type="Rhea" id="RHEA:37887"/>
        <dbReference type="Rhea" id="RHEA-COMP:10415"/>
        <dbReference type="Rhea" id="RHEA-COMP:10416"/>
        <dbReference type="ChEBI" id="CHEBI:15378"/>
        <dbReference type="ChEBI" id="CHEBI:57856"/>
        <dbReference type="ChEBI" id="CHEBI:59789"/>
        <dbReference type="ChEBI" id="CHEBI:74896"/>
        <dbReference type="ChEBI" id="CHEBI:74898"/>
        <dbReference type="EC" id="2.1.1.386"/>
    </reaction>
</comment>